<proteinExistence type="predicted"/>
<keyword evidence="2" id="KW-1185">Reference proteome</keyword>
<dbReference type="AlphaFoldDB" id="A0AAV8Q359"/>
<dbReference type="Proteomes" id="UP001222027">
    <property type="component" value="Unassembled WGS sequence"/>
</dbReference>
<gene>
    <name evidence="1" type="ORF">OPV22_025192</name>
</gene>
<reference evidence="1 2" key="1">
    <citation type="submission" date="2022-12" db="EMBL/GenBank/DDBJ databases">
        <title>Chromosome-scale assembly of the Ensete ventricosum genome.</title>
        <authorList>
            <person name="Dussert Y."/>
            <person name="Stocks J."/>
            <person name="Wendawek A."/>
            <person name="Woldeyes F."/>
            <person name="Nichols R.A."/>
            <person name="Borrell J.S."/>
        </authorList>
    </citation>
    <scope>NUCLEOTIDE SEQUENCE [LARGE SCALE GENOMIC DNA]</scope>
    <source>
        <strain evidence="2">cv. Maze</strain>
        <tissue evidence="1">Seeds</tissue>
    </source>
</reference>
<comment type="caution">
    <text evidence="1">The sequence shown here is derived from an EMBL/GenBank/DDBJ whole genome shotgun (WGS) entry which is preliminary data.</text>
</comment>
<evidence type="ECO:0000313" key="2">
    <source>
        <dbReference type="Proteomes" id="UP001222027"/>
    </source>
</evidence>
<name>A0AAV8Q359_ENSVE</name>
<accession>A0AAV8Q359</accession>
<organism evidence="1 2">
    <name type="scientific">Ensete ventricosum</name>
    <name type="common">Abyssinian banana</name>
    <name type="synonym">Musa ensete</name>
    <dbReference type="NCBI Taxonomy" id="4639"/>
    <lineage>
        <taxon>Eukaryota</taxon>
        <taxon>Viridiplantae</taxon>
        <taxon>Streptophyta</taxon>
        <taxon>Embryophyta</taxon>
        <taxon>Tracheophyta</taxon>
        <taxon>Spermatophyta</taxon>
        <taxon>Magnoliopsida</taxon>
        <taxon>Liliopsida</taxon>
        <taxon>Zingiberales</taxon>
        <taxon>Musaceae</taxon>
        <taxon>Ensete</taxon>
    </lineage>
</organism>
<evidence type="ECO:0000313" key="1">
    <source>
        <dbReference type="EMBL" id="KAJ8470849.1"/>
    </source>
</evidence>
<dbReference type="EMBL" id="JAQQAF010000007">
    <property type="protein sequence ID" value="KAJ8470849.1"/>
    <property type="molecule type" value="Genomic_DNA"/>
</dbReference>
<sequence>MNPRAAPLLSSRVVPHIHPHRTVSTATATFFPRSPLLAFPCKREAILRNPHHRCCSLTGPSHHLVEFSWVSFPLVITKERFL</sequence>
<protein>
    <submittedName>
        <fullName evidence="1">Uncharacterized protein</fullName>
    </submittedName>
</protein>